<evidence type="ECO:0000256" key="4">
    <source>
        <dbReference type="PROSITE-ProRule" id="PRU00176"/>
    </source>
</evidence>
<reference evidence="6" key="1">
    <citation type="submission" date="2022-03" db="EMBL/GenBank/DDBJ databases">
        <authorList>
            <person name="Martin C."/>
        </authorList>
    </citation>
    <scope>NUCLEOTIDE SEQUENCE</scope>
</reference>
<dbReference type="Proteomes" id="UP000749559">
    <property type="component" value="Unassembled WGS sequence"/>
</dbReference>
<proteinExistence type="predicted"/>
<dbReference type="InterPro" id="IPR055204">
    <property type="entry name" value="HNRNPL_RRM"/>
</dbReference>
<dbReference type="GO" id="GO:0006397">
    <property type="term" value="P:mRNA processing"/>
    <property type="evidence" value="ECO:0007669"/>
    <property type="project" value="InterPro"/>
</dbReference>
<dbReference type="CDD" id="cd12421">
    <property type="entry name" value="RRM1_PTBP1_hnRNPL_like"/>
    <property type="match status" value="1"/>
</dbReference>
<protein>
    <recommendedName>
        <fullName evidence="5">RRM domain-containing protein</fullName>
    </recommendedName>
</protein>
<evidence type="ECO:0000256" key="1">
    <source>
        <dbReference type="ARBA" id="ARBA00022553"/>
    </source>
</evidence>
<dbReference type="CDD" id="cd12423">
    <property type="entry name" value="RRM3_PTBP1_like"/>
    <property type="match status" value="1"/>
</dbReference>
<dbReference type="InterPro" id="IPR006536">
    <property type="entry name" value="HnRNP-L/PTB"/>
</dbReference>
<evidence type="ECO:0000256" key="3">
    <source>
        <dbReference type="ARBA" id="ARBA00022884"/>
    </source>
</evidence>
<dbReference type="AlphaFoldDB" id="A0A8S4MZD1"/>
<evidence type="ECO:0000313" key="6">
    <source>
        <dbReference type="EMBL" id="CAH1774325.1"/>
    </source>
</evidence>
<dbReference type="SUPFAM" id="SSF54928">
    <property type="entry name" value="RNA-binding domain, RBD"/>
    <property type="match status" value="3"/>
</dbReference>
<dbReference type="FunFam" id="3.30.70.330:FF:000341">
    <property type="entry name" value="Hephaestus, isoform C"/>
    <property type="match status" value="1"/>
</dbReference>
<accession>A0A8S4MZD1</accession>
<dbReference type="GO" id="GO:0005634">
    <property type="term" value="C:nucleus"/>
    <property type="evidence" value="ECO:0007669"/>
    <property type="project" value="InterPro"/>
</dbReference>
<evidence type="ECO:0000313" key="7">
    <source>
        <dbReference type="Proteomes" id="UP000749559"/>
    </source>
</evidence>
<sequence length="618" mass="66503">MLSATQLEFVPVSLPVKRGSDELLGINSSPMMMNGNGQASNLEINHDAKKAKLDKNQNGVPSRVLHFRGVPQDATEGEIVQMGLMFGRMTNLVLAKKKNQALLEMADINAATSMVNFHNQLNPKPLTIRGRTVYVQYSTHQELKTEAGSQQNAGAQAALQAANQMLVQGEDQPRTVLRQNAAAQAALQAAEALMGQAGEQPKTVLRVIIENMLYPVTVDVLKQIFSRYGQCQKIITFTKNNTFQALIQMADAIAAQTSKVSLNGQNIYNGCCQLKIDFSKLPSLNVKYNNDKSRDYTNPNLPTGEGMQFDAQTAACIGGGAAGVLASPFATSMPGLSTGQLTAISPLTAAPPTSQGMGIHGFVPGMPAGMAGMQGLQGMIPSPTQMQGLPGMQAALPMGYPGMPHAAATMGLRMPGQVGMGAGTVLLVSNLNEQKVTPDALFTLFGVYGDVHRVKIMFNKKDNALVQFADPNQAQQAMTHLDKVKVWGKQIKVAPSKHAVVSMPKEGQPDAGLTKDYVNSPLHRFKKPNSKNHHNIFPPSSTLHLSNIPPTVSEEEIKEAFENAGAQVTAFKFFQKDRKMALIQLGSVDEAVTALMAMHNYQLGDSVHLRVSFSKSTI</sequence>
<dbReference type="Pfam" id="PF11835">
    <property type="entry name" value="RRM_8"/>
    <property type="match status" value="1"/>
</dbReference>
<dbReference type="InterPro" id="IPR021790">
    <property type="entry name" value="PTBP1-like_RRM2"/>
</dbReference>
<organism evidence="6 7">
    <name type="scientific">Owenia fusiformis</name>
    <name type="common">Polychaete worm</name>
    <dbReference type="NCBI Taxonomy" id="6347"/>
    <lineage>
        <taxon>Eukaryota</taxon>
        <taxon>Metazoa</taxon>
        <taxon>Spiralia</taxon>
        <taxon>Lophotrochozoa</taxon>
        <taxon>Annelida</taxon>
        <taxon>Polychaeta</taxon>
        <taxon>Sedentaria</taxon>
        <taxon>Canalipalpata</taxon>
        <taxon>Sabellida</taxon>
        <taxon>Oweniida</taxon>
        <taxon>Oweniidae</taxon>
        <taxon>Owenia</taxon>
    </lineage>
</organism>
<dbReference type="InterPro" id="IPR000504">
    <property type="entry name" value="RRM_dom"/>
</dbReference>
<keyword evidence="3 4" id="KW-0694">RNA-binding</keyword>
<dbReference type="InterPro" id="IPR035979">
    <property type="entry name" value="RBD_domain_sf"/>
</dbReference>
<dbReference type="CDD" id="cd12425">
    <property type="entry name" value="RRM4_PTBP1_like"/>
    <property type="match status" value="1"/>
</dbReference>
<dbReference type="Pfam" id="PF13893">
    <property type="entry name" value="RRM_5"/>
    <property type="match status" value="1"/>
</dbReference>
<feature type="domain" description="RRM" evidence="5">
    <location>
        <begin position="424"/>
        <end position="498"/>
    </location>
</feature>
<feature type="domain" description="RRM" evidence="5">
    <location>
        <begin position="541"/>
        <end position="616"/>
    </location>
</feature>
<evidence type="ECO:0000256" key="2">
    <source>
        <dbReference type="ARBA" id="ARBA00022737"/>
    </source>
</evidence>
<keyword evidence="2" id="KW-0677">Repeat</keyword>
<dbReference type="SMART" id="SM00360">
    <property type="entry name" value="RRM"/>
    <property type="match status" value="4"/>
</dbReference>
<dbReference type="PROSITE" id="PS50102">
    <property type="entry name" value="RRM"/>
    <property type="match status" value="3"/>
</dbReference>
<keyword evidence="7" id="KW-1185">Reference proteome</keyword>
<comment type="caution">
    <text evidence="6">The sequence shown here is derived from an EMBL/GenBank/DDBJ whole genome shotgun (WGS) entry which is preliminary data.</text>
</comment>
<evidence type="ECO:0000259" key="5">
    <source>
        <dbReference type="PROSITE" id="PS50102"/>
    </source>
</evidence>
<feature type="domain" description="RRM" evidence="5">
    <location>
        <begin position="63"/>
        <end position="140"/>
    </location>
</feature>
<dbReference type="PANTHER" id="PTHR15592">
    <property type="entry name" value="MATRIN 3/NUCLEAR PROTEIN 220-RELATED"/>
    <property type="match status" value="1"/>
</dbReference>
<dbReference type="EMBL" id="CAIIXF020000001">
    <property type="protein sequence ID" value="CAH1774325.1"/>
    <property type="molecule type" value="Genomic_DNA"/>
</dbReference>
<dbReference type="CDD" id="cd12693">
    <property type="entry name" value="RRM2_PTBP1_like"/>
    <property type="match status" value="1"/>
</dbReference>
<dbReference type="GO" id="GO:0003723">
    <property type="term" value="F:RNA binding"/>
    <property type="evidence" value="ECO:0007669"/>
    <property type="project" value="UniProtKB-UniRule"/>
</dbReference>
<dbReference type="Gene3D" id="3.30.70.330">
    <property type="match status" value="4"/>
</dbReference>
<dbReference type="OrthoDB" id="296632at2759"/>
<dbReference type="Pfam" id="PF22976">
    <property type="entry name" value="RRM_10"/>
    <property type="match status" value="1"/>
</dbReference>
<name>A0A8S4MZD1_OWEFU</name>
<dbReference type="NCBIfam" id="TIGR01649">
    <property type="entry name" value="hnRNP-L_PTB"/>
    <property type="match status" value="1"/>
</dbReference>
<dbReference type="InterPro" id="IPR012677">
    <property type="entry name" value="Nucleotide-bd_a/b_plait_sf"/>
</dbReference>
<keyword evidence="1" id="KW-0597">Phosphoprotein</keyword>
<gene>
    <name evidence="6" type="ORF">OFUS_LOCUS1810</name>
</gene>